<protein>
    <submittedName>
        <fullName evidence="3">Sporulation and spore germination protein</fullName>
    </submittedName>
</protein>
<dbReference type="InterPro" id="IPR059026">
    <property type="entry name" value="LpqB_N"/>
</dbReference>
<feature type="chain" id="PRO_5038466876" evidence="1">
    <location>
        <begin position="21"/>
        <end position="574"/>
    </location>
</feature>
<keyword evidence="4" id="KW-1185">Reference proteome</keyword>
<dbReference type="SMART" id="SM00909">
    <property type="entry name" value="Germane"/>
    <property type="match status" value="1"/>
</dbReference>
<reference evidence="3 4" key="1">
    <citation type="submission" date="2019-06" db="EMBL/GenBank/DDBJ databases">
        <title>Sequencing the genomes of 1000 actinobacteria strains.</title>
        <authorList>
            <person name="Klenk H.-P."/>
        </authorList>
    </citation>
    <scope>NUCLEOTIDE SEQUENCE [LARGE SCALE GENOMIC DNA]</scope>
    <source>
        <strain evidence="3 4">DSM 46837</strain>
    </source>
</reference>
<dbReference type="RefSeq" id="WP_246063262.1">
    <property type="nucleotide sequence ID" value="NZ_VFQE01000001.1"/>
</dbReference>
<dbReference type="Pfam" id="PF25976">
    <property type="entry name" value="LpqB_N"/>
    <property type="match status" value="1"/>
</dbReference>
<evidence type="ECO:0000259" key="2">
    <source>
        <dbReference type="SMART" id="SM00909"/>
    </source>
</evidence>
<dbReference type="Pfam" id="PF10646">
    <property type="entry name" value="Germane"/>
    <property type="match status" value="1"/>
</dbReference>
<dbReference type="InterPro" id="IPR019606">
    <property type="entry name" value="GerMN"/>
</dbReference>
<organism evidence="3 4">
    <name type="scientific">Blastococcus colisei</name>
    <dbReference type="NCBI Taxonomy" id="1564162"/>
    <lineage>
        <taxon>Bacteria</taxon>
        <taxon>Bacillati</taxon>
        <taxon>Actinomycetota</taxon>
        <taxon>Actinomycetes</taxon>
        <taxon>Geodermatophilales</taxon>
        <taxon>Geodermatophilaceae</taxon>
        <taxon>Blastococcus</taxon>
    </lineage>
</organism>
<dbReference type="EMBL" id="VFQE01000001">
    <property type="protein sequence ID" value="TQN41549.1"/>
    <property type="molecule type" value="Genomic_DNA"/>
</dbReference>
<gene>
    <name evidence="3" type="ORF">FHU33_0918</name>
</gene>
<feature type="signal peptide" evidence="1">
    <location>
        <begin position="1"/>
        <end position="20"/>
    </location>
</feature>
<dbReference type="InterPro" id="IPR018910">
    <property type="entry name" value="LpqB_C"/>
</dbReference>
<dbReference type="AlphaFoldDB" id="A0A543PBT3"/>
<evidence type="ECO:0000313" key="3">
    <source>
        <dbReference type="EMBL" id="TQN41549.1"/>
    </source>
</evidence>
<dbReference type="PROSITE" id="PS51257">
    <property type="entry name" value="PROKAR_LIPOPROTEIN"/>
    <property type="match status" value="1"/>
</dbReference>
<keyword evidence="1" id="KW-0732">Signal</keyword>
<dbReference type="Pfam" id="PF10647">
    <property type="entry name" value="Gmad1"/>
    <property type="match status" value="1"/>
</dbReference>
<name>A0A543PBT3_9ACTN</name>
<sequence>MTGLRGAVVLIVLLALSACSTVPMTSSTVQITQAPSRPAEVVGIEPLPPEPGATPEEVVRSFIDAAASARQGHPVAVEHLAPEAARTWDDEAGITVISPGYATVTTAAGAVEVTANPVGTIDDRGVFTVTTGTTFTRQFTLEQVEGEWRITDPPDGLIILEPDFQRLYEESPAYFLDPTYQRLVPDPRYAISGDALPTVVVERLIAGPSAPLAAGVRNALEGAMLRSAVTIEGQTAVVDLTGLPAEPSPLLGQLSAQLVWTLTRLGNVTIRSVEVRIDGEPVAIAEVPDEQTPEHWSGFDPDAVPLETVGHYLTDGGLHTVTTGEPVPGPAGTGEYGLTDAAVSIDAATGQPTFLVGVRPEAGGVTLLAGPYDGALAPVLSGSRWSSPSVAITRTEVWVVRDGTSVVRVQAGGPPQAVATPTLPGLGVTEVLELSPDGTRAALVIDGSGDRGLYIGTVVRADDGSVALRDFRTIAPQLSGVVDVAWQDSGTLMVLAGDARDGRIVPYEVGVDGWGLAEISQSGLPDQPRSVAAVPTRPPLVDAGGTIWQLTGGTWSTLLRGQEPLPGTAPFYPL</sequence>
<dbReference type="Proteomes" id="UP000319865">
    <property type="component" value="Unassembled WGS sequence"/>
</dbReference>
<evidence type="ECO:0000313" key="4">
    <source>
        <dbReference type="Proteomes" id="UP000319865"/>
    </source>
</evidence>
<accession>A0A543PBT3</accession>
<feature type="domain" description="GerMN" evidence="2">
    <location>
        <begin position="197"/>
        <end position="286"/>
    </location>
</feature>
<proteinExistence type="predicted"/>
<comment type="caution">
    <text evidence="3">The sequence shown here is derived from an EMBL/GenBank/DDBJ whole genome shotgun (WGS) entry which is preliminary data.</text>
</comment>
<evidence type="ECO:0000256" key="1">
    <source>
        <dbReference type="SAM" id="SignalP"/>
    </source>
</evidence>